<evidence type="ECO:0000313" key="3">
    <source>
        <dbReference type="Proteomes" id="UP000199473"/>
    </source>
</evidence>
<dbReference type="STRING" id="1123062.SAMN02745775_103216"/>
<name>A0A1I4A9K5_9PROT</name>
<reference evidence="2 3" key="1">
    <citation type="submission" date="2016-10" db="EMBL/GenBank/DDBJ databases">
        <authorList>
            <person name="de Groot N.N."/>
        </authorList>
    </citation>
    <scope>NUCLEOTIDE SEQUENCE [LARGE SCALE GENOMIC DNA]</scope>
    <source>
        <strain evidence="2 3">DSM 19981</strain>
    </source>
</reference>
<keyword evidence="1" id="KW-1277">Toxin-antitoxin system</keyword>
<dbReference type="Proteomes" id="UP000199473">
    <property type="component" value="Unassembled WGS sequence"/>
</dbReference>
<keyword evidence="3" id="KW-1185">Reference proteome</keyword>
<evidence type="ECO:0000256" key="1">
    <source>
        <dbReference type="ARBA" id="ARBA00022649"/>
    </source>
</evidence>
<dbReference type="Gene3D" id="1.10.260.40">
    <property type="entry name" value="lambda repressor-like DNA-binding domains"/>
    <property type="match status" value="1"/>
</dbReference>
<dbReference type="Pfam" id="PF15943">
    <property type="entry name" value="YdaS_toxin"/>
    <property type="match status" value="1"/>
</dbReference>
<proteinExistence type="predicted"/>
<evidence type="ECO:0000313" key="2">
    <source>
        <dbReference type="EMBL" id="SFK52506.1"/>
    </source>
</evidence>
<sequence>MAATPSPITEAIAAAGGVMRLAERLGLSHPSILRWQRSGKVPAERVAAVEAATGVPRERLRPDLFPPIPGVTEAQALRAEKIRRWQAENRAAMDAQNEWVERNGLPLAKYRMF</sequence>
<dbReference type="AlphaFoldDB" id="A0A1I4A9K5"/>
<gene>
    <name evidence="2" type="ORF">SAMN02745775_103216</name>
</gene>
<organism evidence="2 3">
    <name type="scientific">Falsiroseomonas stagni DSM 19981</name>
    <dbReference type="NCBI Taxonomy" id="1123062"/>
    <lineage>
        <taxon>Bacteria</taxon>
        <taxon>Pseudomonadati</taxon>
        <taxon>Pseudomonadota</taxon>
        <taxon>Alphaproteobacteria</taxon>
        <taxon>Acetobacterales</taxon>
        <taxon>Roseomonadaceae</taxon>
        <taxon>Falsiroseomonas</taxon>
    </lineage>
</organism>
<dbReference type="RefSeq" id="WP_217648688.1">
    <property type="nucleotide sequence ID" value="NZ_FOSQ01000003.1"/>
</dbReference>
<dbReference type="SUPFAM" id="SSF47413">
    <property type="entry name" value="lambda repressor-like DNA-binding domains"/>
    <property type="match status" value="1"/>
</dbReference>
<dbReference type="GO" id="GO:0003677">
    <property type="term" value="F:DNA binding"/>
    <property type="evidence" value="ECO:0007669"/>
    <property type="project" value="InterPro"/>
</dbReference>
<accession>A0A1I4A9K5</accession>
<dbReference type="InterPro" id="IPR009956">
    <property type="entry name" value="Post-segregation_anti-tox_CcdA"/>
</dbReference>
<protein>
    <submittedName>
        <fullName evidence="2">Post-segregation antitoxin CcdA</fullName>
    </submittedName>
</protein>
<dbReference type="EMBL" id="FOSQ01000003">
    <property type="protein sequence ID" value="SFK52506.1"/>
    <property type="molecule type" value="Genomic_DNA"/>
</dbReference>
<dbReference type="InterPro" id="IPR010982">
    <property type="entry name" value="Lambda_DNA-bd_dom_sf"/>
</dbReference>
<dbReference type="Pfam" id="PF07362">
    <property type="entry name" value="CcdA"/>
    <property type="match status" value="1"/>
</dbReference>
<dbReference type="InterPro" id="IPR031856">
    <property type="entry name" value="YdaS_toxin-like"/>
</dbReference>